<proteinExistence type="predicted"/>
<dbReference type="EMBL" id="JRKL02001112">
    <property type="protein sequence ID" value="KAF3965974.1"/>
    <property type="molecule type" value="Genomic_DNA"/>
</dbReference>
<accession>A0A8J4RJ68</accession>
<reference evidence="2" key="1">
    <citation type="submission" date="2020-03" db="EMBL/GenBank/DDBJ databases">
        <title>Castanea mollissima Vanexum genome sequencing.</title>
        <authorList>
            <person name="Staton M."/>
        </authorList>
    </citation>
    <scope>NUCLEOTIDE SEQUENCE</scope>
    <source>
        <tissue evidence="2">Leaf</tissue>
    </source>
</reference>
<evidence type="ECO:0000256" key="1">
    <source>
        <dbReference type="SAM" id="MobiDB-lite"/>
    </source>
</evidence>
<protein>
    <submittedName>
        <fullName evidence="2">Uncharacterized protein</fullName>
    </submittedName>
</protein>
<dbReference type="Proteomes" id="UP000737018">
    <property type="component" value="Unassembled WGS sequence"/>
</dbReference>
<feature type="region of interest" description="Disordered" evidence="1">
    <location>
        <begin position="89"/>
        <end position="113"/>
    </location>
</feature>
<feature type="region of interest" description="Disordered" evidence="1">
    <location>
        <begin position="33"/>
        <end position="54"/>
    </location>
</feature>
<comment type="caution">
    <text evidence="2">The sequence shown here is derived from an EMBL/GenBank/DDBJ whole genome shotgun (WGS) entry which is preliminary data.</text>
</comment>
<sequence length="113" mass="13095">MYQATRRQPKPFDPKNQQTHLSILATIEAPHQLLEKPATRSETEELKTNKSRRRQYRVRAAENHLRQLAVNTAPPCRLMLRRFHHRGLTSELRSAPSTTADRDAGEPPPPLRR</sequence>
<organism evidence="2 3">
    <name type="scientific">Castanea mollissima</name>
    <name type="common">Chinese chestnut</name>
    <dbReference type="NCBI Taxonomy" id="60419"/>
    <lineage>
        <taxon>Eukaryota</taxon>
        <taxon>Viridiplantae</taxon>
        <taxon>Streptophyta</taxon>
        <taxon>Embryophyta</taxon>
        <taxon>Tracheophyta</taxon>
        <taxon>Spermatophyta</taxon>
        <taxon>Magnoliopsida</taxon>
        <taxon>eudicotyledons</taxon>
        <taxon>Gunneridae</taxon>
        <taxon>Pentapetalae</taxon>
        <taxon>rosids</taxon>
        <taxon>fabids</taxon>
        <taxon>Fagales</taxon>
        <taxon>Fagaceae</taxon>
        <taxon>Castanea</taxon>
    </lineage>
</organism>
<dbReference type="AlphaFoldDB" id="A0A8J4RJ68"/>
<feature type="compositionally biased region" description="Basic and acidic residues" evidence="1">
    <location>
        <begin position="33"/>
        <end position="48"/>
    </location>
</feature>
<evidence type="ECO:0000313" key="2">
    <source>
        <dbReference type="EMBL" id="KAF3965974.1"/>
    </source>
</evidence>
<keyword evidence="3" id="KW-1185">Reference proteome</keyword>
<gene>
    <name evidence="2" type="ORF">CMV_009881</name>
</gene>
<evidence type="ECO:0000313" key="3">
    <source>
        <dbReference type="Proteomes" id="UP000737018"/>
    </source>
</evidence>
<name>A0A8J4RJ68_9ROSI</name>